<dbReference type="RefSeq" id="XP_014666239.1">
    <property type="nucleotide sequence ID" value="XM_014810753.1"/>
</dbReference>
<evidence type="ECO:0000256" key="9">
    <source>
        <dbReference type="RuleBase" id="RU000688"/>
    </source>
</evidence>
<reference evidence="14" key="1">
    <citation type="submission" date="2025-08" db="UniProtKB">
        <authorList>
            <consortium name="RefSeq"/>
        </authorList>
    </citation>
    <scope>IDENTIFICATION</scope>
</reference>
<dbReference type="SMART" id="SM01381">
    <property type="entry name" value="7TM_GPCR_Srsx"/>
    <property type="match status" value="1"/>
</dbReference>
<keyword evidence="7 9" id="KW-0675">Receptor</keyword>
<keyword evidence="8 9" id="KW-0807">Transducer</keyword>
<evidence type="ECO:0000313" key="13">
    <source>
        <dbReference type="Proteomes" id="UP000695022"/>
    </source>
</evidence>
<evidence type="ECO:0000256" key="4">
    <source>
        <dbReference type="ARBA" id="ARBA00022989"/>
    </source>
</evidence>
<protein>
    <submittedName>
        <fullName evidence="14">5-hydroxytryptamine receptor 2A-like</fullName>
    </submittedName>
</protein>
<sequence length="589" mass="64881">MEAVHAAADAATSAADASSADALNVGDVLATASDATSTAHTHATTDHLGGDVANVTWSAQGADHVTSLLGSHDGGAATLRNSVYDMLPFNTTFANATDDDMFTFATTFANASDDYDMFSYNATFANDSILYGYAPTTSSPQQHGFHIDWSKWPFIILSVFVLTGVIGNVLVILAILLEKKLQNVTNYFLLSLGIADLLVSAVVMPLAIITEFYDSWPFGTIVCNFYTTTDVLCCTSSIMHMCTISLDRYLGISNPLKTRNKSKRIIFAKICVVWLISFGISCPLTVLGVIDASNILLNVTVGGNDTAALTEGALPPPPTEKTIQLCMINNDFFKNIGSMIAFYVPLVIMVITYSMTVHLLRKQAKLCCDNPSEGVRLRRTFVQQSRRPRGTGRDSSLRREHSQEHLGKYTRSPSTTPEDSLDLYNPLTADPATASQQQHPHRKISKMTNIRSQLKNRASSILTARRTSLGASAVANEQKATKVLGIVFSTFVLCWSPFFTLNVISAIWGDKIKIPEILFIVSLWLGYISSTLNPLVYTTFNRTFKRAFIKILKCACWRRRRRHRWASNGRVNTVIFSASFTNYNEDSRC</sequence>
<dbReference type="Gene3D" id="1.20.1070.10">
    <property type="entry name" value="Rhodopsin 7-helix transmembrane proteins"/>
    <property type="match status" value="1"/>
</dbReference>
<evidence type="ECO:0000256" key="7">
    <source>
        <dbReference type="ARBA" id="ARBA00023170"/>
    </source>
</evidence>
<evidence type="ECO:0000259" key="12">
    <source>
        <dbReference type="PROSITE" id="PS50262"/>
    </source>
</evidence>
<feature type="transmembrane region" description="Helical" evidence="11">
    <location>
        <begin position="517"/>
        <end position="540"/>
    </location>
</feature>
<accession>A0ABM1E218</accession>
<keyword evidence="13" id="KW-1185">Reference proteome</keyword>
<dbReference type="InterPro" id="IPR017452">
    <property type="entry name" value="GPCR_Rhodpsn_7TM"/>
</dbReference>
<dbReference type="Pfam" id="PF00001">
    <property type="entry name" value="7tm_1"/>
    <property type="match status" value="1"/>
</dbReference>
<keyword evidence="5 9" id="KW-0297">G-protein coupled receptor</keyword>
<dbReference type="PRINTS" id="PR00237">
    <property type="entry name" value="GPCRRHODOPSN"/>
</dbReference>
<comment type="similarity">
    <text evidence="9">Belongs to the G-protein coupled receptor 1 family.</text>
</comment>
<evidence type="ECO:0000313" key="14">
    <source>
        <dbReference type="RefSeq" id="XP_014666239.1"/>
    </source>
</evidence>
<organism evidence="13 14">
    <name type="scientific">Priapulus caudatus</name>
    <name type="common">Priapulid worm</name>
    <dbReference type="NCBI Taxonomy" id="37621"/>
    <lineage>
        <taxon>Eukaryota</taxon>
        <taxon>Metazoa</taxon>
        <taxon>Ecdysozoa</taxon>
        <taxon>Scalidophora</taxon>
        <taxon>Priapulida</taxon>
        <taxon>Priapulimorpha</taxon>
        <taxon>Priapulimorphida</taxon>
        <taxon>Priapulidae</taxon>
        <taxon>Priapulus</taxon>
    </lineage>
</organism>
<dbReference type="Proteomes" id="UP000695022">
    <property type="component" value="Unplaced"/>
</dbReference>
<feature type="transmembrane region" description="Helical" evidence="11">
    <location>
        <begin position="340"/>
        <end position="360"/>
    </location>
</feature>
<evidence type="ECO:0000256" key="2">
    <source>
        <dbReference type="ARBA" id="ARBA00022475"/>
    </source>
</evidence>
<evidence type="ECO:0000256" key="6">
    <source>
        <dbReference type="ARBA" id="ARBA00023136"/>
    </source>
</evidence>
<feature type="region of interest" description="Disordered" evidence="10">
    <location>
        <begin position="378"/>
        <end position="422"/>
    </location>
</feature>
<keyword evidence="2" id="KW-1003">Cell membrane</keyword>
<dbReference type="PANTHER" id="PTHR24247">
    <property type="entry name" value="5-HYDROXYTRYPTAMINE RECEPTOR"/>
    <property type="match status" value="1"/>
</dbReference>
<keyword evidence="4 11" id="KW-1133">Transmembrane helix</keyword>
<dbReference type="SUPFAM" id="SSF81321">
    <property type="entry name" value="Family A G protein-coupled receptor-like"/>
    <property type="match status" value="1"/>
</dbReference>
<proteinExistence type="inferred from homology"/>
<evidence type="ECO:0000256" key="10">
    <source>
        <dbReference type="SAM" id="MobiDB-lite"/>
    </source>
</evidence>
<feature type="domain" description="G-protein coupled receptors family 1 profile" evidence="12">
    <location>
        <begin position="167"/>
        <end position="537"/>
    </location>
</feature>
<evidence type="ECO:0000256" key="5">
    <source>
        <dbReference type="ARBA" id="ARBA00023040"/>
    </source>
</evidence>
<evidence type="ECO:0000256" key="8">
    <source>
        <dbReference type="ARBA" id="ARBA00023224"/>
    </source>
</evidence>
<feature type="compositionally biased region" description="Basic and acidic residues" evidence="10">
    <location>
        <begin position="391"/>
        <end position="407"/>
    </location>
</feature>
<feature type="transmembrane region" description="Helical" evidence="11">
    <location>
        <begin position="225"/>
        <end position="246"/>
    </location>
</feature>
<dbReference type="InterPro" id="IPR000276">
    <property type="entry name" value="GPCR_Rhodpsn"/>
</dbReference>
<gene>
    <name evidence="14" type="primary">LOC106808165</name>
</gene>
<dbReference type="PROSITE" id="PS50262">
    <property type="entry name" value="G_PROTEIN_RECEP_F1_2"/>
    <property type="match status" value="1"/>
</dbReference>
<keyword evidence="6 11" id="KW-0472">Membrane</keyword>
<evidence type="ECO:0000256" key="11">
    <source>
        <dbReference type="SAM" id="Phobius"/>
    </source>
</evidence>
<dbReference type="GeneID" id="106808165"/>
<comment type="subcellular location">
    <subcellularLocation>
        <location evidence="1">Cell membrane</location>
        <topology evidence="1">Multi-pass membrane protein</topology>
    </subcellularLocation>
</comment>
<evidence type="ECO:0000256" key="3">
    <source>
        <dbReference type="ARBA" id="ARBA00022692"/>
    </source>
</evidence>
<feature type="transmembrane region" description="Helical" evidence="11">
    <location>
        <begin position="266"/>
        <end position="290"/>
    </location>
</feature>
<feature type="transmembrane region" description="Helical" evidence="11">
    <location>
        <begin position="152"/>
        <end position="176"/>
    </location>
</feature>
<keyword evidence="3 9" id="KW-0812">Transmembrane</keyword>
<evidence type="ECO:0000256" key="1">
    <source>
        <dbReference type="ARBA" id="ARBA00004651"/>
    </source>
</evidence>
<feature type="transmembrane region" description="Helical" evidence="11">
    <location>
        <begin position="483"/>
        <end position="505"/>
    </location>
</feature>
<feature type="transmembrane region" description="Helical" evidence="11">
    <location>
        <begin position="188"/>
        <end position="213"/>
    </location>
</feature>
<name>A0ABM1E218_PRICU</name>
<dbReference type="PANTHER" id="PTHR24247:SF228">
    <property type="entry name" value="5-HYDROXYTRYPTAMINE (SEROTONIN) RECEPTOR 2A, ISOFORM B"/>
    <property type="match status" value="1"/>
</dbReference>
<dbReference type="PROSITE" id="PS00237">
    <property type="entry name" value="G_PROTEIN_RECEP_F1_1"/>
    <property type="match status" value="1"/>
</dbReference>